<evidence type="ECO:0000256" key="4">
    <source>
        <dbReference type="ARBA" id="ARBA00023283"/>
    </source>
</evidence>
<keyword evidence="3" id="KW-0446">Lipid-binding</keyword>
<dbReference type="InterPro" id="IPR000566">
    <property type="entry name" value="Lipocln_cytosolic_FA-bd_dom"/>
</dbReference>
<evidence type="ECO:0000313" key="8">
    <source>
        <dbReference type="Proteomes" id="UP001217089"/>
    </source>
</evidence>
<comment type="similarity">
    <text evidence="1 5">Belongs to the calycin superfamily. Lipocalin family.</text>
</comment>
<dbReference type="InterPro" id="IPR012674">
    <property type="entry name" value="Calycin"/>
</dbReference>
<dbReference type="PANTHER" id="PTHR10612">
    <property type="entry name" value="APOLIPOPROTEIN D"/>
    <property type="match status" value="1"/>
</dbReference>
<organism evidence="7 8">
    <name type="scientific">Tegillarca granosa</name>
    <name type="common">Malaysian cockle</name>
    <name type="synonym">Anadara granosa</name>
    <dbReference type="NCBI Taxonomy" id="220873"/>
    <lineage>
        <taxon>Eukaryota</taxon>
        <taxon>Metazoa</taxon>
        <taxon>Spiralia</taxon>
        <taxon>Lophotrochozoa</taxon>
        <taxon>Mollusca</taxon>
        <taxon>Bivalvia</taxon>
        <taxon>Autobranchia</taxon>
        <taxon>Pteriomorphia</taxon>
        <taxon>Arcoida</taxon>
        <taxon>Arcoidea</taxon>
        <taxon>Arcidae</taxon>
        <taxon>Tegillarca</taxon>
    </lineage>
</organism>
<feature type="domain" description="Lipocalin/cytosolic fatty-acid binding" evidence="6">
    <location>
        <begin position="45"/>
        <end position="191"/>
    </location>
</feature>
<evidence type="ECO:0000256" key="1">
    <source>
        <dbReference type="ARBA" id="ARBA00006889"/>
    </source>
</evidence>
<evidence type="ECO:0000256" key="3">
    <source>
        <dbReference type="ARBA" id="ARBA00023121"/>
    </source>
</evidence>
<evidence type="ECO:0000256" key="2">
    <source>
        <dbReference type="ARBA" id="ARBA00019890"/>
    </source>
</evidence>
<gene>
    <name evidence="7" type="ORF">KUTeg_007313</name>
</gene>
<name>A0ABQ9FHH4_TEGGR</name>
<accession>A0ABQ9FHH4</accession>
<dbReference type="PRINTS" id="PR01219">
    <property type="entry name" value="APOLIPOPROTD"/>
</dbReference>
<dbReference type="Pfam" id="PF08212">
    <property type="entry name" value="Lipocalin_2"/>
    <property type="match status" value="1"/>
</dbReference>
<evidence type="ECO:0000313" key="7">
    <source>
        <dbReference type="EMBL" id="KAJ8315163.1"/>
    </source>
</evidence>
<dbReference type="Gene3D" id="2.40.128.20">
    <property type="match status" value="1"/>
</dbReference>
<dbReference type="InterPro" id="IPR002969">
    <property type="entry name" value="ApolipopD"/>
</dbReference>
<dbReference type="EMBL" id="JARBDR010000337">
    <property type="protein sequence ID" value="KAJ8315163.1"/>
    <property type="molecule type" value="Genomic_DNA"/>
</dbReference>
<keyword evidence="4" id="KW-0873">Pyrrolidone carboxylic acid</keyword>
<dbReference type="InterPro" id="IPR022271">
    <property type="entry name" value="Lipocalin_ApoD"/>
</dbReference>
<protein>
    <recommendedName>
        <fullName evidence="2">Apolipoprotein D</fullName>
    </recommendedName>
</protein>
<dbReference type="PANTHER" id="PTHR10612:SF34">
    <property type="entry name" value="APOLIPOPROTEIN D"/>
    <property type="match status" value="1"/>
</dbReference>
<keyword evidence="8" id="KW-1185">Reference proteome</keyword>
<proteinExistence type="inferred from homology"/>
<evidence type="ECO:0000256" key="5">
    <source>
        <dbReference type="PIRNR" id="PIRNR036893"/>
    </source>
</evidence>
<dbReference type="PIRSF" id="PIRSF036893">
    <property type="entry name" value="Lipocalin_ApoD"/>
    <property type="match status" value="1"/>
</dbReference>
<dbReference type="SUPFAM" id="SSF50814">
    <property type="entry name" value="Lipocalins"/>
    <property type="match status" value="1"/>
</dbReference>
<sequence>MILFWSAMGAKLQILSIFIFVIFNVVAGQVLKWGRCPNIPVQPNFDVNSYMGEWYEYQRFFAIFELGVKCAKADYSIIDESTVRVVNTGFNKWTGKTSIANGTATISDPAVPAKLKVKFSRFQPAGNYWVLDTDYNTYSLVYSCQDLYIAHSEITWILTRDRAGISDDTTNRLYSRLQEYGINPENFRPTDQTGCPQA</sequence>
<reference evidence="7 8" key="1">
    <citation type="submission" date="2022-12" db="EMBL/GenBank/DDBJ databases">
        <title>Chromosome-level genome of Tegillarca granosa.</title>
        <authorList>
            <person name="Kim J."/>
        </authorList>
    </citation>
    <scope>NUCLEOTIDE SEQUENCE [LARGE SCALE GENOMIC DNA]</scope>
    <source>
        <strain evidence="7">Teg-2019</strain>
        <tissue evidence="7">Adductor muscle</tissue>
    </source>
</reference>
<dbReference type="CDD" id="cd19437">
    <property type="entry name" value="lipocalin_apoD-like"/>
    <property type="match status" value="1"/>
</dbReference>
<evidence type="ECO:0000259" key="6">
    <source>
        <dbReference type="Pfam" id="PF08212"/>
    </source>
</evidence>
<comment type="caution">
    <text evidence="7">The sequence shown here is derived from an EMBL/GenBank/DDBJ whole genome shotgun (WGS) entry which is preliminary data.</text>
</comment>
<dbReference type="Proteomes" id="UP001217089">
    <property type="component" value="Unassembled WGS sequence"/>
</dbReference>